<dbReference type="Pfam" id="PF13621">
    <property type="entry name" value="Cupin_8"/>
    <property type="match status" value="1"/>
</dbReference>
<dbReference type="SMART" id="SM00558">
    <property type="entry name" value="JmjC"/>
    <property type="match status" value="1"/>
</dbReference>
<dbReference type="InterPro" id="IPR041667">
    <property type="entry name" value="Cupin_8"/>
</dbReference>
<dbReference type="SUPFAM" id="SSF51197">
    <property type="entry name" value="Clavaminate synthase-like"/>
    <property type="match status" value="1"/>
</dbReference>
<dbReference type="CDD" id="cd02208">
    <property type="entry name" value="cupin_RmlC-like"/>
    <property type="match status" value="1"/>
</dbReference>
<dbReference type="Gene3D" id="2.60.120.650">
    <property type="entry name" value="Cupin"/>
    <property type="match status" value="1"/>
</dbReference>
<feature type="domain" description="JmjC" evidence="3">
    <location>
        <begin position="152"/>
        <end position="301"/>
    </location>
</feature>
<organism evidence="4 5">
    <name type="scientific">Escallonia herrerae</name>
    <dbReference type="NCBI Taxonomy" id="1293975"/>
    <lineage>
        <taxon>Eukaryota</taxon>
        <taxon>Viridiplantae</taxon>
        <taxon>Streptophyta</taxon>
        <taxon>Embryophyta</taxon>
        <taxon>Tracheophyta</taxon>
        <taxon>Spermatophyta</taxon>
        <taxon>Magnoliopsida</taxon>
        <taxon>eudicotyledons</taxon>
        <taxon>Gunneridae</taxon>
        <taxon>Pentapetalae</taxon>
        <taxon>asterids</taxon>
        <taxon>campanulids</taxon>
        <taxon>Escalloniales</taxon>
        <taxon>Escalloniaceae</taxon>
        <taxon>Escallonia</taxon>
    </lineage>
</organism>
<dbReference type="PANTHER" id="PTHR12461">
    <property type="entry name" value="HYPOXIA-INDUCIBLE FACTOR 1 ALPHA INHIBITOR-RELATED"/>
    <property type="match status" value="1"/>
</dbReference>
<dbReference type="PROSITE" id="PS51184">
    <property type="entry name" value="JMJC"/>
    <property type="match status" value="1"/>
</dbReference>
<dbReference type="InterPro" id="IPR003347">
    <property type="entry name" value="JmjC_dom"/>
</dbReference>
<evidence type="ECO:0000259" key="3">
    <source>
        <dbReference type="PROSITE" id="PS51184"/>
    </source>
</evidence>
<keyword evidence="5" id="KW-1185">Reference proteome</keyword>
<evidence type="ECO:0000313" key="5">
    <source>
        <dbReference type="Proteomes" id="UP001188597"/>
    </source>
</evidence>
<dbReference type="FunFam" id="2.60.120.650:FF:000053">
    <property type="entry name" value="2-oxoglutarate (2OG) and Fe(II)-dependent oxygenase superfamily protein"/>
    <property type="match status" value="1"/>
</dbReference>
<comment type="caution">
    <text evidence="4">The sequence shown here is derived from an EMBL/GenBank/DDBJ whole genome shotgun (WGS) entry which is preliminary data.</text>
</comment>
<comment type="similarity">
    <text evidence="1">Belongs to the JARID1 histone demethylase family.</text>
</comment>
<reference evidence="4" key="1">
    <citation type="submission" date="2022-12" db="EMBL/GenBank/DDBJ databases">
        <title>Draft genome assemblies for two species of Escallonia (Escalloniales).</title>
        <authorList>
            <person name="Chanderbali A."/>
            <person name="Dervinis C."/>
            <person name="Anghel I."/>
            <person name="Soltis D."/>
            <person name="Soltis P."/>
            <person name="Zapata F."/>
        </authorList>
    </citation>
    <scope>NUCLEOTIDE SEQUENCE</scope>
    <source>
        <strain evidence="4">UCBG64.0493</strain>
        <tissue evidence="4">Leaf</tissue>
    </source>
</reference>
<protein>
    <recommendedName>
        <fullName evidence="3">JmjC domain-containing protein</fullName>
    </recommendedName>
</protein>
<dbReference type="EMBL" id="JAVXUP010002439">
    <property type="protein sequence ID" value="KAK3003297.1"/>
    <property type="molecule type" value="Genomic_DNA"/>
</dbReference>
<dbReference type="PANTHER" id="PTHR12461:SF102">
    <property type="entry name" value="LYSINE-SPECIFIC DEMETHYLASE JMJ31"/>
    <property type="match status" value="1"/>
</dbReference>
<name>A0AA88V785_9ASTE</name>
<dbReference type="AlphaFoldDB" id="A0AA88V785"/>
<gene>
    <name evidence="4" type="ORF">RJ639_018521</name>
</gene>
<proteinExistence type="inferred from homology"/>
<evidence type="ECO:0000256" key="2">
    <source>
        <dbReference type="SAM" id="MobiDB-lite"/>
    </source>
</evidence>
<evidence type="ECO:0000256" key="1">
    <source>
        <dbReference type="ARBA" id="ARBA00006801"/>
    </source>
</evidence>
<evidence type="ECO:0000313" key="4">
    <source>
        <dbReference type="EMBL" id="KAK3003297.1"/>
    </source>
</evidence>
<accession>A0AA88V785</accession>
<sequence>MEEESLQIRVFEESPSAEEFASQIEPKNVPAVFNGCIKNWKAFAKWNPSNGGLDYLQERVGSSLVEAMLSKSAPVFNGDIRSHERVLLLFSTFVGYCKEVFQNKDDGHDVKQEKHELAASETEERFLQFGDAPQQIYLAQVPIMNTEKEESVQLEILREDIQKPACLKSRALASVNLWMNNAQTRSSTHYDPHHNLLCIVTGRKRVVLWPPSASPFLYPMPIYGEASNHSAIGVDNFDPSIYPRAQHAVEYSQEVVLHAGDALFIPEGWFHQVDSDCVTIAVNFWWRSITMSDMLDHMDAYYLRRILKRYICSFSSLGQNTMLHSTSDSGGKNVTNFIGEPNDEEAGDRGRIVDGNYCSKGLKGINLNQSIMLHELDPSALKSLHELINIVHAHVNNADPSQPVASTSATDSAAEEKGEAKAIVKEHRYHFEDDPVASILWTLEPLTLQTIFLTMAHSFPRTMEALILHLLSPLGAEVLTRKFDEIDQLTVEEDRNKFYQIFYGVFDDQFAAMDVLLTGKESFTLQVLQIFVKCRNIIRFIFLLGMFCPLGKEEDASRLAMSDDERTPTSLSDCHNEGDRKMQFLLVGKWYVAYLNPAAYIYFLKALDIP</sequence>
<feature type="region of interest" description="Disordered" evidence="2">
    <location>
        <begin position="399"/>
        <end position="419"/>
    </location>
</feature>
<dbReference type="Proteomes" id="UP001188597">
    <property type="component" value="Unassembled WGS sequence"/>
</dbReference>